<reference evidence="2 3" key="1">
    <citation type="submission" date="2020-08" db="EMBL/GenBank/DDBJ databases">
        <title>Genomic Encyclopedia of Type Strains, Phase IV (KMG-IV): sequencing the most valuable type-strain genomes for metagenomic binning, comparative biology and taxonomic classification.</title>
        <authorList>
            <person name="Goeker M."/>
        </authorList>
    </citation>
    <scope>NUCLEOTIDE SEQUENCE [LARGE SCALE GENOMIC DNA]</scope>
    <source>
        <strain evidence="2 3">DSM 23562</strain>
    </source>
</reference>
<name>A0A7W9W590_ARMRO</name>
<dbReference type="SUPFAM" id="SSF56059">
    <property type="entry name" value="Glutathione synthetase ATP-binding domain-like"/>
    <property type="match status" value="1"/>
</dbReference>
<keyword evidence="3" id="KW-1185">Reference proteome</keyword>
<dbReference type="EMBL" id="JACHGW010000001">
    <property type="protein sequence ID" value="MBB6049338.1"/>
    <property type="molecule type" value="Genomic_DNA"/>
</dbReference>
<gene>
    <name evidence="2" type="ORF">HNQ39_001100</name>
</gene>
<organism evidence="2 3">
    <name type="scientific">Armatimonas rosea</name>
    <dbReference type="NCBI Taxonomy" id="685828"/>
    <lineage>
        <taxon>Bacteria</taxon>
        <taxon>Bacillati</taxon>
        <taxon>Armatimonadota</taxon>
        <taxon>Armatimonadia</taxon>
        <taxon>Armatimonadales</taxon>
        <taxon>Armatimonadaceae</taxon>
        <taxon>Armatimonas</taxon>
    </lineage>
</organism>
<dbReference type="Gene3D" id="3.30.1490.20">
    <property type="entry name" value="ATP-grasp fold, A domain"/>
    <property type="match status" value="1"/>
</dbReference>
<dbReference type="InterPro" id="IPR025643">
    <property type="entry name" value="R2K_3"/>
</dbReference>
<dbReference type="GO" id="GO:0005524">
    <property type="term" value="F:ATP binding"/>
    <property type="evidence" value="ECO:0007669"/>
    <property type="project" value="InterPro"/>
</dbReference>
<evidence type="ECO:0000313" key="3">
    <source>
        <dbReference type="Proteomes" id="UP000520814"/>
    </source>
</evidence>
<dbReference type="RefSeq" id="WP_184192949.1">
    <property type="nucleotide sequence ID" value="NZ_JACHGW010000001.1"/>
</dbReference>
<protein>
    <recommendedName>
        <fullName evidence="1">ATP-grasp domain-containing protein</fullName>
    </recommendedName>
</protein>
<dbReference type="Pfam" id="PF14243">
    <property type="entry name" value="R2K_3"/>
    <property type="match status" value="1"/>
</dbReference>
<dbReference type="InterPro" id="IPR013815">
    <property type="entry name" value="ATP_grasp_subdomain_1"/>
</dbReference>
<proteinExistence type="predicted"/>
<dbReference type="Proteomes" id="UP000520814">
    <property type="component" value="Unassembled WGS sequence"/>
</dbReference>
<evidence type="ECO:0000259" key="1">
    <source>
        <dbReference type="Pfam" id="PF14243"/>
    </source>
</evidence>
<accession>A0A7W9W590</accession>
<feature type="domain" description="ATP-grasp" evidence="1">
    <location>
        <begin position="134"/>
        <end position="289"/>
    </location>
</feature>
<dbReference type="AlphaFoldDB" id="A0A7W9W590"/>
<comment type="caution">
    <text evidence="2">The sequence shown here is derived from an EMBL/GenBank/DDBJ whole genome shotgun (WGS) entry which is preliminary data.</text>
</comment>
<sequence length="295" mass="32448">MIVFSEASPHLPPSASLRDITAMTEAAQLVGARVFSIPEDFETCGGAEAALDWTPEQSTPMPAVWIGYIPSPERYAQLYAAASAKNITLLNTLDQHLNAQEMDRSLPCLGELTPATVFVTAPEQAHAAAEHLGFPVFVKGAVQSRKSRGWQACVAESPEALERLCTALFSLEARSRGRVAIRRLLRLRHARTGPGAFPLGREFRFFVLHGELLAGGYYWEGDDPLARLTPDEEQAVHALVREAAQRVGTPYLTVDIGQDEDSRWWVIETGDAQFSGLSQTPRLTLWNQLRVRLGA</sequence>
<evidence type="ECO:0000313" key="2">
    <source>
        <dbReference type="EMBL" id="MBB6049338.1"/>
    </source>
</evidence>